<proteinExistence type="predicted"/>
<sequence length="115" mass="13472">MLLRIGWFQCATYHPNMKEQRKNMHINFPNVLQREPSQSALKSDKNVGSAEFMAPEVVGAFMGRSLSYDKRCDLWSLGVIFHYSRLFLIYRYYSEYIYLFTNECGAVSKGVSLYF</sequence>
<protein>
    <submittedName>
        <fullName evidence="3">Protein kinase domain-containing protein</fullName>
    </submittedName>
</protein>
<evidence type="ECO:0000259" key="1">
    <source>
        <dbReference type="PROSITE" id="PS50011"/>
    </source>
</evidence>
<dbReference type="Gene3D" id="1.10.510.10">
    <property type="entry name" value="Transferase(Phosphotransferase) domain 1"/>
    <property type="match status" value="1"/>
</dbReference>
<reference evidence="3" key="1">
    <citation type="submission" date="2022-11" db="UniProtKB">
        <authorList>
            <consortium name="WormBaseParasite"/>
        </authorList>
    </citation>
    <scope>IDENTIFICATION</scope>
</reference>
<keyword evidence="2" id="KW-1185">Reference proteome</keyword>
<dbReference type="WBParaSite" id="nRc.2.0.1.t48290-RA">
    <property type="protein sequence ID" value="nRc.2.0.1.t48290-RA"/>
    <property type="gene ID" value="nRc.2.0.1.g48290"/>
</dbReference>
<evidence type="ECO:0000313" key="3">
    <source>
        <dbReference type="WBParaSite" id="nRc.2.0.1.t48290-RA"/>
    </source>
</evidence>
<accession>A0A915LAY3</accession>
<organism evidence="2 3">
    <name type="scientific">Romanomermis culicivorax</name>
    <name type="common">Nematode worm</name>
    <dbReference type="NCBI Taxonomy" id="13658"/>
    <lineage>
        <taxon>Eukaryota</taxon>
        <taxon>Metazoa</taxon>
        <taxon>Ecdysozoa</taxon>
        <taxon>Nematoda</taxon>
        <taxon>Enoplea</taxon>
        <taxon>Dorylaimia</taxon>
        <taxon>Mermithida</taxon>
        <taxon>Mermithoidea</taxon>
        <taxon>Mermithidae</taxon>
        <taxon>Romanomermis</taxon>
    </lineage>
</organism>
<feature type="domain" description="Protein kinase" evidence="1">
    <location>
        <begin position="1"/>
        <end position="115"/>
    </location>
</feature>
<evidence type="ECO:0000313" key="2">
    <source>
        <dbReference type="Proteomes" id="UP000887565"/>
    </source>
</evidence>
<dbReference type="PROSITE" id="PS50011">
    <property type="entry name" value="PROTEIN_KINASE_DOM"/>
    <property type="match status" value="1"/>
</dbReference>
<dbReference type="InterPro" id="IPR011009">
    <property type="entry name" value="Kinase-like_dom_sf"/>
</dbReference>
<dbReference type="InterPro" id="IPR000719">
    <property type="entry name" value="Prot_kinase_dom"/>
</dbReference>
<dbReference type="GO" id="GO:0005524">
    <property type="term" value="F:ATP binding"/>
    <property type="evidence" value="ECO:0007669"/>
    <property type="project" value="InterPro"/>
</dbReference>
<dbReference type="SUPFAM" id="SSF56112">
    <property type="entry name" value="Protein kinase-like (PK-like)"/>
    <property type="match status" value="1"/>
</dbReference>
<dbReference type="Proteomes" id="UP000887565">
    <property type="component" value="Unplaced"/>
</dbReference>
<dbReference type="GO" id="GO:0004672">
    <property type="term" value="F:protein kinase activity"/>
    <property type="evidence" value="ECO:0007669"/>
    <property type="project" value="InterPro"/>
</dbReference>
<name>A0A915LAY3_ROMCU</name>
<dbReference type="AlphaFoldDB" id="A0A915LAY3"/>